<keyword evidence="2" id="KW-0472">Membrane</keyword>
<keyword evidence="4" id="KW-1185">Reference proteome</keyword>
<evidence type="ECO:0000313" key="3">
    <source>
        <dbReference type="EMBL" id="GBG73398.1"/>
    </source>
</evidence>
<keyword evidence="2" id="KW-0812">Transmembrane</keyword>
<evidence type="ECO:0000313" key="4">
    <source>
        <dbReference type="Proteomes" id="UP000265515"/>
    </source>
</evidence>
<feature type="compositionally biased region" description="Acidic residues" evidence="1">
    <location>
        <begin position="108"/>
        <end position="117"/>
    </location>
</feature>
<dbReference type="EMBL" id="BFEA01000182">
    <property type="protein sequence ID" value="GBG73398.1"/>
    <property type="molecule type" value="Genomic_DNA"/>
</dbReference>
<organism evidence="3 4">
    <name type="scientific">Chara braunii</name>
    <name type="common">Braun's stonewort</name>
    <dbReference type="NCBI Taxonomy" id="69332"/>
    <lineage>
        <taxon>Eukaryota</taxon>
        <taxon>Viridiplantae</taxon>
        <taxon>Streptophyta</taxon>
        <taxon>Charophyceae</taxon>
        <taxon>Charales</taxon>
        <taxon>Characeae</taxon>
        <taxon>Chara</taxon>
    </lineage>
</organism>
<feature type="compositionally biased region" description="Basic and acidic residues" evidence="1">
    <location>
        <begin position="91"/>
        <end position="107"/>
    </location>
</feature>
<feature type="region of interest" description="Disordered" evidence="1">
    <location>
        <begin position="91"/>
        <end position="137"/>
    </location>
</feature>
<feature type="transmembrane region" description="Helical" evidence="2">
    <location>
        <begin position="6"/>
        <end position="29"/>
    </location>
</feature>
<sequence length="208" mass="24960">MDDYPMYGLLVGFSLWGTLWRLLFPLGFWNTFSCRVDTRGGASTKPYTKEEEEKMAAILKDRKEKKEAKKKALQEEHATKLKKIEEEMAREKERLKKEEEAKLKEVEKEEEEVEEEPLERGRRGNRGESSETKEDLMQKKISEWVARLTLGEDEEALMYVPRDEQEAVVREWEAERDPLKRQVLKDEKRMEWKFRLTRERKRRMEATT</sequence>
<reference evidence="3 4" key="1">
    <citation type="journal article" date="2018" name="Cell">
        <title>The Chara Genome: Secondary Complexity and Implications for Plant Terrestrialization.</title>
        <authorList>
            <person name="Nishiyama T."/>
            <person name="Sakayama H."/>
            <person name="Vries J.D."/>
            <person name="Buschmann H."/>
            <person name="Saint-Marcoux D."/>
            <person name="Ullrich K.K."/>
            <person name="Haas F.B."/>
            <person name="Vanderstraeten L."/>
            <person name="Becker D."/>
            <person name="Lang D."/>
            <person name="Vosolsobe S."/>
            <person name="Rombauts S."/>
            <person name="Wilhelmsson P.K.I."/>
            <person name="Janitza P."/>
            <person name="Kern R."/>
            <person name="Heyl A."/>
            <person name="Rumpler F."/>
            <person name="Villalobos L.I.A.C."/>
            <person name="Clay J.M."/>
            <person name="Skokan R."/>
            <person name="Toyoda A."/>
            <person name="Suzuki Y."/>
            <person name="Kagoshima H."/>
            <person name="Schijlen E."/>
            <person name="Tajeshwar N."/>
            <person name="Catarino B."/>
            <person name="Hetherington A.J."/>
            <person name="Saltykova A."/>
            <person name="Bonnot C."/>
            <person name="Breuninger H."/>
            <person name="Symeonidi A."/>
            <person name="Radhakrishnan G.V."/>
            <person name="Van Nieuwerburgh F."/>
            <person name="Deforce D."/>
            <person name="Chang C."/>
            <person name="Karol K.G."/>
            <person name="Hedrich R."/>
            <person name="Ulvskov P."/>
            <person name="Glockner G."/>
            <person name="Delwiche C.F."/>
            <person name="Petrasek J."/>
            <person name="Van de Peer Y."/>
            <person name="Friml J."/>
            <person name="Beilby M."/>
            <person name="Dolan L."/>
            <person name="Kohara Y."/>
            <person name="Sugano S."/>
            <person name="Fujiyama A."/>
            <person name="Delaux P.-M."/>
            <person name="Quint M."/>
            <person name="TheiBen G."/>
            <person name="Hagemann M."/>
            <person name="Harholt J."/>
            <person name="Dunand C."/>
            <person name="Zachgo S."/>
            <person name="Langdale J."/>
            <person name="Maumus F."/>
            <person name="Straeten D.V.D."/>
            <person name="Gould S.B."/>
            <person name="Rensing S.A."/>
        </authorList>
    </citation>
    <scope>NUCLEOTIDE SEQUENCE [LARGE SCALE GENOMIC DNA]</scope>
    <source>
        <strain evidence="3 4">S276</strain>
    </source>
</reference>
<protein>
    <submittedName>
        <fullName evidence="3">Uncharacterized protein</fullName>
    </submittedName>
</protein>
<dbReference type="Proteomes" id="UP000265515">
    <property type="component" value="Unassembled WGS sequence"/>
</dbReference>
<comment type="caution">
    <text evidence="3">The sequence shown here is derived from an EMBL/GenBank/DDBJ whole genome shotgun (WGS) entry which is preliminary data.</text>
</comment>
<evidence type="ECO:0000256" key="2">
    <source>
        <dbReference type="SAM" id="Phobius"/>
    </source>
</evidence>
<dbReference type="Gramene" id="GBG73398">
    <property type="protein sequence ID" value="GBG73398"/>
    <property type="gene ID" value="CBR_g16114"/>
</dbReference>
<keyword evidence="2" id="KW-1133">Transmembrane helix</keyword>
<name>A0A388KTT1_CHABU</name>
<evidence type="ECO:0000256" key="1">
    <source>
        <dbReference type="SAM" id="MobiDB-lite"/>
    </source>
</evidence>
<proteinExistence type="predicted"/>
<accession>A0A388KTT1</accession>
<dbReference type="AlphaFoldDB" id="A0A388KTT1"/>
<gene>
    <name evidence="3" type="ORF">CBR_g16114</name>
</gene>
<feature type="compositionally biased region" description="Basic and acidic residues" evidence="1">
    <location>
        <begin position="118"/>
        <end position="137"/>
    </location>
</feature>